<keyword evidence="2 4" id="KW-0547">Nucleotide-binding</keyword>
<accession>A0ABZ2KT16</accession>
<evidence type="ECO:0000256" key="4">
    <source>
        <dbReference type="PROSITE-ProRule" id="PRU00409"/>
    </source>
</evidence>
<keyword evidence="3 4" id="KW-0067">ATP-binding</keyword>
<evidence type="ECO:0000259" key="5">
    <source>
        <dbReference type="PROSITE" id="PS50975"/>
    </source>
</evidence>
<reference evidence="6" key="1">
    <citation type="submission" date="2021-12" db="EMBL/GenBank/DDBJ databases">
        <title>Discovery of the Pendulisporaceae a myxobacterial family with distinct sporulation behavior and unique specialized metabolism.</title>
        <authorList>
            <person name="Garcia R."/>
            <person name="Popoff A."/>
            <person name="Bader C.D."/>
            <person name="Loehr J."/>
            <person name="Walesch S."/>
            <person name="Walt C."/>
            <person name="Boldt J."/>
            <person name="Bunk B."/>
            <person name="Haeckl F.J.F.P.J."/>
            <person name="Gunesch A.P."/>
            <person name="Birkelbach J."/>
            <person name="Nuebel U."/>
            <person name="Pietschmann T."/>
            <person name="Bach T."/>
            <person name="Mueller R."/>
        </authorList>
    </citation>
    <scope>NUCLEOTIDE SEQUENCE</scope>
    <source>
        <strain evidence="6">MSr11367</strain>
    </source>
</reference>
<dbReference type="EMBL" id="CP089983">
    <property type="protein sequence ID" value="WXB00449.1"/>
    <property type="molecule type" value="Genomic_DNA"/>
</dbReference>
<dbReference type="InterPro" id="IPR052032">
    <property type="entry name" value="ATP-dep_AA_Ligase"/>
</dbReference>
<name>A0ABZ2KT16_9BACT</name>
<keyword evidence="1" id="KW-0436">Ligase</keyword>
<dbReference type="SUPFAM" id="SSF56059">
    <property type="entry name" value="Glutathione synthetase ATP-binding domain-like"/>
    <property type="match status" value="1"/>
</dbReference>
<gene>
    <name evidence="6" type="ORF">LVJ94_26435</name>
</gene>
<sequence>MSSTSGLLLIVDYNLTRIDDVIHMRKYARERHGAGTALIRANPTVLDAQICDEVIDLDPLRSDFAEAGEKLLGARRGDFKAGIVFSDNAVQSGAALLERLGLHVDSSELAHGAFCKYQYRLSEARYRALLEAQRMLVPDFTKVSSMEDLHAFAAKHPSGFVIKPTKEGNNRGVVLVRAGGDRRAAFAEVSQYLANGVICEEIIPYQREFSFDGLGQSFFITEKISATGRYPVEVAQVLPARLDETERATLQRAGKQVNWLVGQCDGPFHNEIKLSDDGKRSAVVEPNRRPGGMKIWSLARWVYGIDFYQRWIDSAFGAPPPLALPEPLCSAATVMLGVPSDRVFSPDDLAPEATPFEDAVAATADHLGLKRDDLSIKEFAWLSQKRRQFHGIPRDNADFVAQACIVLNTTRADIRDVVATLREKWLVALDNSYARVEQAASM</sequence>
<evidence type="ECO:0000313" key="7">
    <source>
        <dbReference type="Proteomes" id="UP001374803"/>
    </source>
</evidence>
<dbReference type="PANTHER" id="PTHR43585:SF2">
    <property type="entry name" value="ATP-GRASP ENZYME FSQD"/>
    <property type="match status" value="1"/>
</dbReference>
<evidence type="ECO:0000313" key="6">
    <source>
        <dbReference type="EMBL" id="WXB00449.1"/>
    </source>
</evidence>
<dbReference type="PANTHER" id="PTHR43585">
    <property type="entry name" value="FUMIPYRROLE BIOSYNTHESIS PROTEIN C"/>
    <property type="match status" value="1"/>
</dbReference>
<protein>
    <recommendedName>
        <fullName evidence="5">ATP-grasp domain-containing protein</fullName>
    </recommendedName>
</protein>
<evidence type="ECO:0000256" key="1">
    <source>
        <dbReference type="ARBA" id="ARBA00022598"/>
    </source>
</evidence>
<evidence type="ECO:0000256" key="2">
    <source>
        <dbReference type="ARBA" id="ARBA00022741"/>
    </source>
</evidence>
<evidence type="ECO:0000256" key="3">
    <source>
        <dbReference type="ARBA" id="ARBA00022840"/>
    </source>
</evidence>
<dbReference type="RefSeq" id="WP_394830049.1">
    <property type="nucleotide sequence ID" value="NZ_CP089929.1"/>
</dbReference>
<feature type="domain" description="ATP-grasp" evidence="5">
    <location>
        <begin position="127"/>
        <end position="316"/>
    </location>
</feature>
<dbReference type="Proteomes" id="UP001374803">
    <property type="component" value="Chromosome"/>
</dbReference>
<keyword evidence="7" id="KW-1185">Reference proteome</keyword>
<dbReference type="Gene3D" id="3.30.470.20">
    <property type="entry name" value="ATP-grasp fold, B domain"/>
    <property type="match status" value="1"/>
</dbReference>
<dbReference type="PROSITE" id="PS50975">
    <property type="entry name" value="ATP_GRASP"/>
    <property type="match status" value="1"/>
</dbReference>
<dbReference type="InterPro" id="IPR011761">
    <property type="entry name" value="ATP-grasp"/>
</dbReference>
<proteinExistence type="predicted"/>
<organism evidence="6 7">
    <name type="scientific">Pendulispora rubella</name>
    <dbReference type="NCBI Taxonomy" id="2741070"/>
    <lineage>
        <taxon>Bacteria</taxon>
        <taxon>Pseudomonadati</taxon>
        <taxon>Myxococcota</taxon>
        <taxon>Myxococcia</taxon>
        <taxon>Myxococcales</taxon>
        <taxon>Sorangiineae</taxon>
        <taxon>Pendulisporaceae</taxon>
        <taxon>Pendulispora</taxon>
    </lineage>
</organism>